<evidence type="ECO:0000256" key="4">
    <source>
        <dbReference type="ARBA" id="ARBA00022692"/>
    </source>
</evidence>
<protein>
    <submittedName>
        <fullName evidence="13">Iron(III) dicitrate transport protein FecA</fullName>
    </submittedName>
</protein>
<evidence type="ECO:0000256" key="6">
    <source>
        <dbReference type="ARBA" id="ARBA00023136"/>
    </source>
</evidence>
<feature type="compositionally biased region" description="Acidic residues" evidence="10">
    <location>
        <begin position="64"/>
        <end position="84"/>
    </location>
</feature>
<dbReference type="InterPro" id="IPR036942">
    <property type="entry name" value="Beta-barrel_TonB_sf"/>
</dbReference>
<keyword evidence="6 8" id="KW-0472">Membrane</keyword>
<feature type="region of interest" description="Disordered" evidence="10">
    <location>
        <begin position="766"/>
        <end position="791"/>
    </location>
</feature>
<dbReference type="AlphaFoldDB" id="A0A0C2D4I9"/>
<evidence type="ECO:0000313" key="13">
    <source>
        <dbReference type="EMBL" id="KIG18111.1"/>
    </source>
</evidence>
<reference evidence="13 14" key="1">
    <citation type="submission" date="2014-12" db="EMBL/GenBank/DDBJ databases">
        <title>Genome assembly of Enhygromyxa salina DSM 15201.</title>
        <authorList>
            <person name="Sharma G."/>
            <person name="Subramanian S."/>
        </authorList>
    </citation>
    <scope>NUCLEOTIDE SEQUENCE [LARGE SCALE GENOMIC DNA]</scope>
    <source>
        <strain evidence="13 14">DSM 15201</strain>
    </source>
</reference>
<dbReference type="CDD" id="cd01347">
    <property type="entry name" value="ligand_gated_channel"/>
    <property type="match status" value="1"/>
</dbReference>
<evidence type="ECO:0000256" key="10">
    <source>
        <dbReference type="SAM" id="MobiDB-lite"/>
    </source>
</evidence>
<dbReference type="Pfam" id="PF00593">
    <property type="entry name" value="TonB_dep_Rec_b-barrel"/>
    <property type="match status" value="1"/>
</dbReference>
<dbReference type="InterPro" id="IPR037066">
    <property type="entry name" value="Plug_dom_sf"/>
</dbReference>
<keyword evidence="5 9" id="KW-0798">TonB box</keyword>
<dbReference type="Proteomes" id="UP000031599">
    <property type="component" value="Unassembled WGS sequence"/>
</dbReference>
<organism evidence="13 14">
    <name type="scientific">Enhygromyxa salina</name>
    <dbReference type="NCBI Taxonomy" id="215803"/>
    <lineage>
        <taxon>Bacteria</taxon>
        <taxon>Pseudomonadati</taxon>
        <taxon>Myxococcota</taxon>
        <taxon>Polyangia</taxon>
        <taxon>Nannocystales</taxon>
        <taxon>Nannocystaceae</taxon>
        <taxon>Enhygromyxa</taxon>
    </lineage>
</organism>
<comment type="similarity">
    <text evidence="8 9">Belongs to the TonB-dependent receptor family.</text>
</comment>
<dbReference type="RefSeq" id="WP_052547470.1">
    <property type="nucleotide sequence ID" value="NZ_JMCC02000015.1"/>
</dbReference>
<keyword evidence="3 8" id="KW-1134">Transmembrane beta strand</keyword>
<evidence type="ECO:0000259" key="11">
    <source>
        <dbReference type="Pfam" id="PF00593"/>
    </source>
</evidence>
<dbReference type="Pfam" id="PF07715">
    <property type="entry name" value="Plug"/>
    <property type="match status" value="1"/>
</dbReference>
<evidence type="ECO:0000259" key="12">
    <source>
        <dbReference type="Pfam" id="PF07715"/>
    </source>
</evidence>
<evidence type="ECO:0000256" key="9">
    <source>
        <dbReference type="RuleBase" id="RU003357"/>
    </source>
</evidence>
<dbReference type="InterPro" id="IPR000531">
    <property type="entry name" value="Beta-barrel_TonB"/>
</dbReference>
<evidence type="ECO:0000256" key="7">
    <source>
        <dbReference type="ARBA" id="ARBA00023237"/>
    </source>
</evidence>
<evidence type="ECO:0000256" key="8">
    <source>
        <dbReference type="PROSITE-ProRule" id="PRU01360"/>
    </source>
</evidence>
<accession>A0A0C2D4I9</accession>
<keyword evidence="2 8" id="KW-0813">Transport</keyword>
<dbReference type="InterPro" id="IPR039426">
    <property type="entry name" value="TonB-dep_rcpt-like"/>
</dbReference>
<dbReference type="SUPFAM" id="SSF56935">
    <property type="entry name" value="Porins"/>
    <property type="match status" value="1"/>
</dbReference>
<dbReference type="InterPro" id="IPR012910">
    <property type="entry name" value="Plug_dom"/>
</dbReference>
<evidence type="ECO:0000313" key="14">
    <source>
        <dbReference type="Proteomes" id="UP000031599"/>
    </source>
</evidence>
<name>A0A0C2D4I9_9BACT</name>
<dbReference type="PANTHER" id="PTHR30442">
    <property type="entry name" value="IRON III DICITRATE TRANSPORT PROTEIN FECA"/>
    <property type="match status" value="1"/>
</dbReference>
<dbReference type="GO" id="GO:0009279">
    <property type="term" value="C:cell outer membrane"/>
    <property type="evidence" value="ECO:0007669"/>
    <property type="project" value="UniProtKB-SubCell"/>
</dbReference>
<sequence length="791" mass="87819">MLVSIVWLALAGPPAEPPASSDVDTELAPGEFVPVEIVAPPEQPKPEPEPEPAPEPAPEVPAPELEDAPIDDDIPDDENLEEEQEDVREIIVDASALGKANAFDVFNHAGGRTVVDKQEMVERGATNVGEALDRKPGVRSVEGNSGLGSQDTKLQVAVRGVNPRLSARATVLLDEIPIAPAPYGQPQLSLFPLSLFSIADIDVVRGGATARYGPQTSGGVFNLISNPIPKHPSIAVFAQGDSNADFSLGGAYGATHGRFGMYLEYAPRAGSSWREHSDKLVHGGIAKFAWQFNPRVRLESISHGYFEASELPGGLSRAAYNEDPFQSRRPFDEFRGMRVGTALKFNAQLGERQDLKISTWYNRSYRSSTIANNAGDARSLIEEIVIRPRTYDVMGVEPRWTMRFDSEKHDFSHQLSIGARAAFEIAAMQTYTARPQDSLLVTDGQAPLTSDDDARTAAYASYINEKLIFLEGDLAIDLGVRLEYIKLSRRANLEEFVVERNYWAPLPAASVWWAPIDEFALFAAYGRSFGPPQYLQVIVVGVEDQLQPETSNSVELGLKALELGGVYGEVTGWYKEFTNFIDVGEESFDNIRKIHIWGIESELSWYPGEVWERLGDIEYYVGYGWTDSYVLGLTYTGNKMPWYPEHELWAGASYGFDFGLKFGADLSYYGKQYTDYENREQEDQDTAAYGPIPNYATINVWASMQTPLPQGWRLEFTGGIKNVGDARYFSRTDDRNAGILVGRPRTYYFNVGFAHDFLPKHMRATRRTRAADKRVAGRTGHHARPDAQLPL</sequence>
<feature type="compositionally biased region" description="Pro residues" evidence="10">
    <location>
        <begin position="51"/>
        <end position="61"/>
    </location>
</feature>
<evidence type="ECO:0000256" key="3">
    <source>
        <dbReference type="ARBA" id="ARBA00022452"/>
    </source>
</evidence>
<dbReference type="PROSITE" id="PS52016">
    <property type="entry name" value="TONB_DEPENDENT_REC_3"/>
    <property type="match status" value="1"/>
</dbReference>
<evidence type="ECO:0000256" key="5">
    <source>
        <dbReference type="ARBA" id="ARBA00023077"/>
    </source>
</evidence>
<gene>
    <name evidence="13" type="ORF">DB30_01998</name>
</gene>
<proteinExistence type="inferred from homology"/>
<dbReference type="Gene3D" id="2.40.170.20">
    <property type="entry name" value="TonB-dependent receptor, beta-barrel domain"/>
    <property type="match status" value="1"/>
</dbReference>
<dbReference type="EMBL" id="JMCC02000015">
    <property type="protein sequence ID" value="KIG18111.1"/>
    <property type="molecule type" value="Genomic_DNA"/>
</dbReference>
<feature type="domain" description="TonB-dependent receptor-like beta-barrel" evidence="11">
    <location>
        <begin position="314"/>
        <end position="723"/>
    </location>
</feature>
<comment type="caution">
    <text evidence="13">The sequence shown here is derived from an EMBL/GenBank/DDBJ whole genome shotgun (WGS) entry which is preliminary data.</text>
</comment>
<comment type="subcellular location">
    <subcellularLocation>
        <location evidence="1 8">Cell outer membrane</location>
        <topology evidence="1 8">Multi-pass membrane protein</topology>
    </subcellularLocation>
</comment>
<evidence type="ECO:0000256" key="1">
    <source>
        <dbReference type="ARBA" id="ARBA00004571"/>
    </source>
</evidence>
<dbReference type="PANTHER" id="PTHR30442:SF0">
    <property type="entry name" value="FE(3+) DICITRATE TRANSPORT PROTEIN FECA"/>
    <property type="match status" value="1"/>
</dbReference>
<keyword evidence="4 8" id="KW-0812">Transmembrane</keyword>
<evidence type="ECO:0000256" key="2">
    <source>
        <dbReference type="ARBA" id="ARBA00022448"/>
    </source>
</evidence>
<dbReference type="Gene3D" id="2.170.130.10">
    <property type="entry name" value="TonB-dependent receptor, plug domain"/>
    <property type="match status" value="1"/>
</dbReference>
<feature type="region of interest" description="Disordered" evidence="10">
    <location>
        <begin position="36"/>
        <end position="84"/>
    </location>
</feature>
<feature type="domain" description="TonB-dependent receptor plug" evidence="12">
    <location>
        <begin position="109"/>
        <end position="220"/>
    </location>
</feature>
<keyword evidence="7 8" id="KW-0998">Cell outer membrane</keyword>
<dbReference type="GO" id="GO:0033214">
    <property type="term" value="P:siderophore-iron import into cell"/>
    <property type="evidence" value="ECO:0007669"/>
    <property type="project" value="TreeGrafter"/>
</dbReference>
<feature type="region of interest" description="Disordered" evidence="10">
    <location>
        <begin position="11"/>
        <end position="30"/>
    </location>
</feature>